<organism evidence="5 6">
    <name type="scientific">Flavivirga jejuensis</name>
    <dbReference type="NCBI Taxonomy" id="870487"/>
    <lineage>
        <taxon>Bacteria</taxon>
        <taxon>Pseudomonadati</taxon>
        <taxon>Bacteroidota</taxon>
        <taxon>Flavobacteriia</taxon>
        <taxon>Flavobacteriales</taxon>
        <taxon>Flavobacteriaceae</taxon>
        <taxon>Flavivirga</taxon>
    </lineage>
</organism>
<dbReference type="PANTHER" id="PTHR23416:SF23">
    <property type="entry name" value="ACETYLTRANSFERASE C18B11.09C-RELATED"/>
    <property type="match status" value="1"/>
</dbReference>
<reference evidence="5" key="1">
    <citation type="submission" date="2023-07" db="EMBL/GenBank/DDBJ databases">
        <title>Two novel species in the genus Flavivirga.</title>
        <authorList>
            <person name="Kwon K."/>
        </authorList>
    </citation>
    <scope>NUCLEOTIDE SEQUENCE</scope>
    <source>
        <strain evidence="5">KACC 14158</strain>
    </source>
</reference>
<comment type="similarity">
    <text evidence="1">Belongs to the transferase hexapeptide repeat family.</text>
</comment>
<dbReference type="SUPFAM" id="SSF51161">
    <property type="entry name" value="Trimeric LpxA-like enzymes"/>
    <property type="match status" value="1"/>
</dbReference>
<dbReference type="EC" id="2.3.1.-" evidence="5"/>
<proteinExistence type="inferred from homology"/>
<sequence length="221" mass="24993">MEQDIMRLIKKTIKKIAFSFNKKKPIVKEKLDLFRETGLIHIGNNSDTKNVHVEIRKRIDNKQFLTIGTESVISGSFFFENEKGVISIGDRTFIGGGGKFVSINNISIGNDVLISWGCTFMDNDGHSLIWNERKDDVIEWKKGLDENRVGHYKKWSNVKSLPIVVEDKVWIGFEVVILKGVRIGEGAVIGSRSVVTKDVPKWTIVAGNPAQVIREIPENER</sequence>
<dbReference type="InterPro" id="IPR018357">
    <property type="entry name" value="Hexapep_transf_CS"/>
</dbReference>
<evidence type="ECO:0000313" key="6">
    <source>
        <dbReference type="Proteomes" id="UP001176806"/>
    </source>
</evidence>
<name>A0ABT8WUW7_9FLAO</name>
<keyword evidence="3" id="KW-0677">Repeat</keyword>
<evidence type="ECO:0000256" key="3">
    <source>
        <dbReference type="ARBA" id="ARBA00022737"/>
    </source>
</evidence>
<evidence type="ECO:0000313" key="5">
    <source>
        <dbReference type="EMBL" id="MDO5976676.1"/>
    </source>
</evidence>
<keyword evidence="2 5" id="KW-0808">Transferase</keyword>
<dbReference type="CDD" id="cd04647">
    <property type="entry name" value="LbH_MAT_like"/>
    <property type="match status" value="1"/>
</dbReference>
<gene>
    <name evidence="5" type="ORF">Q4Q40_20935</name>
</gene>
<evidence type="ECO:0000256" key="2">
    <source>
        <dbReference type="ARBA" id="ARBA00022679"/>
    </source>
</evidence>
<dbReference type="GO" id="GO:0016746">
    <property type="term" value="F:acyltransferase activity"/>
    <property type="evidence" value="ECO:0007669"/>
    <property type="project" value="UniProtKB-KW"/>
</dbReference>
<dbReference type="RefSeq" id="WP_345027149.1">
    <property type="nucleotide sequence ID" value="NZ_BAABDA010000007.1"/>
</dbReference>
<keyword evidence="4 5" id="KW-0012">Acyltransferase</keyword>
<dbReference type="Gene3D" id="2.160.10.10">
    <property type="entry name" value="Hexapeptide repeat proteins"/>
    <property type="match status" value="1"/>
</dbReference>
<dbReference type="Proteomes" id="UP001176806">
    <property type="component" value="Unassembled WGS sequence"/>
</dbReference>
<protein>
    <submittedName>
        <fullName evidence="5">Acyltransferase</fullName>
        <ecNumber evidence="5">2.3.1.-</ecNumber>
    </submittedName>
</protein>
<comment type="caution">
    <text evidence="5">The sequence shown here is derived from an EMBL/GenBank/DDBJ whole genome shotgun (WGS) entry which is preliminary data.</text>
</comment>
<accession>A0ABT8WUW7</accession>
<evidence type="ECO:0000256" key="1">
    <source>
        <dbReference type="ARBA" id="ARBA00007274"/>
    </source>
</evidence>
<dbReference type="PROSITE" id="PS00101">
    <property type="entry name" value="HEXAPEP_TRANSFERASES"/>
    <property type="match status" value="1"/>
</dbReference>
<dbReference type="EMBL" id="JAUOEL010000008">
    <property type="protein sequence ID" value="MDO5976676.1"/>
    <property type="molecule type" value="Genomic_DNA"/>
</dbReference>
<keyword evidence="6" id="KW-1185">Reference proteome</keyword>
<dbReference type="InterPro" id="IPR001451">
    <property type="entry name" value="Hexapep"/>
</dbReference>
<dbReference type="InterPro" id="IPR051159">
    <property type="entry name" value="Hexapeptide_acetyltransf"/>
</dbReference>
<dbReference type="InterPro" id="IPR011004">
    <property type="entry name" value="Trimer_LpxA-like_sf"/>
</dbReference>
<evidence type="ECO:0000256" key="4">
    <source>
        <dbReference type="ARBA" id="ARBA00023315"/>
    </source>
</evidence>
<dbReference type="Pfam" id="PF00132">
    <property type="entry name" value="Hexapep"/>
    <property type="match status" value="1"/>
</dbReference>
<dbReference type="PANTHER" id="PTHR23416">
    <property type="entry name" value="SIALIC ACID SYNTHASE-RELATED"/>
    <property type="match status" value="1"/>
</dbReference>